<dbReference type="CDD" id="cd00130">
    <property type="entry name" value="PAS"/>
    <property type="match status" value="1"/>
</dbReference>
<feature type="transmembrane region" description="Helical" evidence="10">
    <location>
        <begin position="274"/>
        <end position="293"/>
    </location>
</feature>
<dbReference type="Gene3D" id="3.40.190.10">
    <property type="entry name" value="Periplasmic binding protein-like II"/>
    <property type="match status" value="2"/>
</dbReference>
<evidence type="ECO:0000259" key="12">
    <source>
        <dbReference type="PROSITE" id="PS50112"/>
    </source>
</evidence>
<evidence type="ECO:0000256" key="6">
    <source>
        <dbReference type="ARBA" id="ARBA00022777"/>
    </source>
</evidence>
<keyword evidence="14" id="KW-1185">Reference proteome</keyword>
<protein>
    <recommendedName>
        <fullName evidence="2">histidine kinase</fullName>
        <ecNumber evidence="2">2.7.13.3</ecNumber>
    </recommendedName>
</protein>
<dbReference type="AlphaFoldDB" id="A0A1I0A1Q9"/>
<dbReference type="SMART" id="SM00091">
    <property type="entry name" value="PAS"/>
    <property type="match status" value="1"/>
</dbReference>
<dbReference type="PANTHER" id="PTHR43065">
    <property type="entry name" value="SENSOR HISTIDINE KINASE"/>
    <property type="match status" value="1"/>
</dbReference>
<dbReference type="Pfam" id="PF00512">
    <property type="entry name" value="HisKA"/>
    <property type="match status" value="1"/>
</dbReference>
<evidence type="ECO:0000256" key="10">
    <source>
        <dbReference type="SAM" id="Phobius"/>
    </source>
</evidence>
<dbReference type="InterPro" id="IPR003661">
    <property type="entry name" value="HisK_dim/P_dom"/>
</dbReference>
<dbReference type="GO" id="GO:0000155">
    <property type="term" value="F:phosphorelay sensor kinase activity"/>
    <property type="evidence" value="ECO:0007669"/>
    <property type="project" value="InterPro"/>
</dbReference>
<dbReference type="STRING" id="426128.SAMN05660297_00835"/>
<dbReference type="EC" id="2.7.13.3" evidence="2"/>
<dbReference type="SUPFAM" id="SSF55874">
    <property type="entry name" value="ATPase domain of HSP90 chaperone/DNA topoisomerase II/histidine kinase"/>
    <property type="match status" value="1"/>
</dbReference>
<dbReference type="NCBIfam" id="TIGR00229">
    <property type="entry name" value="sensory_box"/>
    <property type="match status" value="1"/>
</dbReference>
<organism evidence="13 14">
    <name type="scientific">Natronincola peptidivorans</name>
    <dbReference type="NCBI Taxonomy" id="426128"/>
    <lineage>
        <taxon>Bacteria</taxon>
        <taxon>Bacillati</taxon>
        <taxon>Bacillota</taxon>
        <taxon>Clostridia</taxon>
        <taxon>Peptostreptococcales</taxon>
        <taxon>Natronincolaceae</taxon>
        <taxon>Natronincola</taxon>
    </lineage>
</organism>
<dbReference type="Gene3D" id="3.30.450.20">
    <property type="entry name" value="PAS domain"/>
    <property type="match status" value="1"/>
</dbReference>
<dbReference type="CDD" id="cd00082">
    <property type="entry name" value="HisKA"/>
    <property type="match status" value="1"/>
</dbReference>
<feature type="domain" description="Histidine kinase" evidence="11">
    <location>
        <begin position="460"/>
        <end position="673"/>
    </location>
</feature>
<evidence type="ECO:0000256" key="7">
    <source>
        <dbReference type="ARBA" id="ARBA00022840"/>
    </source>
</evidence>
<dbReference type="Gene3D" id="3.30.565.10">
    <property type="entry name" value="Histidine kinase-like ATPase, C-terminal domain"/>
    <property type="match status" value="1"/>
</dbReference>
<evidence type="ECO:0000256" key="4">
    <source>
        <dbReference type="ARBA" id="ARBA00022679"/>
    </source>
</evidence>
<dbReference type="Gene3D" id="1.10.287.130">
    <property type="match status" value="1"/>
</dbReference>
<evidence type="ECO:0000313" key="14">
    <source>
        <dbReference type="Proteomes" id="UP000199568"/>
    </source>
</evidence>
<dbReference type="Pfam" id="PF00497">
    <property type="entry name" value="SBP_bac_3"/>
    <property type="match status" value="1"/>
</dbReference>
<dbReference type="InterPro" id="IPR000014">
    <property type="entry name" value="PAS"/>
</dbReference>
<keyword evidence="7" id="KW-0067">ATP-binding</keyword>
<dbReference type="RefSeq" id="WP_090439748.1">
    <property type="nucleotide sequence ID" value="NZ_FOHU01000002.1"/>
</dbReference>
<dbReference type="Proteomes" id="UP000199568">
    <property type="component" value="Unassembled WGS sequence"/>
</dbReference>
<keyword evidence="9" id="KW-0175">Coiled coil</keyword>
<dbReference type="EMBL" id="FOHU01000002">
    <property type="protein sequence ID" value="SES88062.1"/>
    <property type="molecule type" value="Genomic_DNA"/>
</dbReference>
<dbReference type="PROSITE" id="PS50112">
    <property type="entry name" value="PAS"/>
    <property type="match status" value="1"/>
</dbReference>
<dbReference type="InterPro" id="IPR004358">
    <property type="entry name" value="Sig_transdc_His_kin-like_C"/>
</dbReference>
<dbReference type="SMART" id="SM00387">
    <property type="entry name" value="HATPase_c"/>
    <property type="match status" value="1"/>
</dbReference>
<dbReference type="InterPro" id="IPR036890">
    <property type="entry name" value="HATPase_C_sf"/>
</dbReference>
<evidence type="ECO:0000256" key="5">
    <source>
        <dbReference type="ARBA" id="ARBA00022741"/>
    </source>
</evidence>
<keyword evidence="8" id="KW-0902">Two-component regulatory system</keyword>
<dbReference type="InterPro" id="IPR003594">
    <property type="entry name" value="HATPase_dom"/>
</dbReference>
<dbReference type="SUPFAM" id="SSF47384">
    <property type="entry name" value="Homodimeric domain of signal transducing histidine kinase"/>
    <property type="match status" value="1"/>
</dbReference>
<dbReference type="OrthoDB" id="9816482at2"/>
<dbReference type="Pfam" id="PF02518">
    <property type="entry name" value="HATPase_c"/>
    <property type="match status" value="1"/>
</dbReference>
<evidence type="ECO:0000256" key="9">
    <source>
        <dbReference type="SAM" id="Coils"/>
    </source>
</evidence>
<keyword evidence="10" id="KW-0472">Membrane</keyword>
<accession>A0A1I0A1Q9</accession>
<feature type="domain" description="PAS" evidence="12">
    <location>
        <begin position="324"/>
        <end position="366"/>
    </location>
</feature>
<keyword evidence="10" id="KW-1133">Transmembrane helix</keyword>
<evidence type="ECO:0000256" key="8">
    <source>
        <dbReference type="ARBA" id="ARBA00023012"/>
    </source>
</evidence>
<keyword evidence="10" id="KW-0812">Transmembrane</keyword>
<dbReference type="InterPro" id="IPR005467">
    <property type="entry name" value="His_kinase_dom"/>
</dbReference>
<dbReference type="SMART" id="SM00062">
    <property type="entry name" value="PBPb"/>
    <property type="match status" value="1"/>
</dbReference>
<keyword evidence="5" id="KW-0547">Nucleotide-binding</keyword>
<dbReference type="InterPro" id="IPR001638">
    <property type="entry name" value="Solute-binding_3/MltF_N"/>
</dbReference>
<evidence type="ECO:0000256" key="3">
    <source>
        <dbReference type="ARBA" id="ARBA00022553"/>
    </source>
</evidence>
<dbReference type="PANTHER" id="PTHR43065:SF10">
    <property type="entry name" value="PEROXIDE STRESS-ACTIVATED HISTIDINE KINASE MAK3"/>
    <property type="match status" value="1"/>
</dbReference>
<sequence>MDMKKIGLMGFIILVLCYSFSGGIVYGDEDSLASNGAIKSIKIAVDLDMPPLQYQENNSYKGFNIDILEGIAEFQSIEIIYVPMALEISIKALEKGEVDAILGVNYLANLSENLMFTENILTSSVGLITTSNKVEEREENLELTDMIIALKRQTVEYQYLQNVRRVQYNTTSNQVDAFYLLLEGRADSLMGDKIITQYLLKKHQLEGNYEFINSYIIPIEYSIAVYKDNHNLLYILNSGLRQVKERGIYGEIYDTWFGEEDLLAQKKLQQVMKAFVFFIIITIVVFVISIRWNNELKKEVNKKTKQLREINKDLENQIKETRNKNELINQILESSPRGMVTFSREGRIASCNPRAAEIMGIHQNPVGMNYKEIPLFFKLLKDKIEKVTIDGMQFLSEETEWTRQDGGNHSIRYMIYPLKNYEKVITGMMISFEDNTEEKEIRAALFAREKSRALHDIVAGIAHEIRNPLTSIKTFVELIPEKLNNPNFQRDIISYVPKEVERVNQLIENLIDYAKPKKPNKEQVNVNDLIESCCGLYKPVLEKKGFLLDVQIQKDLKIQADKSQIKQVIINFIINGIEAMEEIENERKSPLVLSISGWKDAKHIYLQVKDEGAGMTEEEINNALNPFYTTKMKGTGLGLTLSKQSIEENGGQLMIESKKNIGTSMIITFQRSE</sequence>
<dbReference type="InterPro" id="IPR036097">
    <property type="entry name" value="HisK_dim/P_sf"/>
</dbReference>
<dbReference type="PRINTS" id="PR00344">
    <property type="entry name" value="BCTRLSENSOR"/>
</dbReference>
<evidence type="ECO:0000313" key="13">
    <source>
        <dbReference type="EMBL" id="SES88062.1"/>
    </source>
</evidence>
<proteinExistence type="predicted"/>
<dbReference type="GO" id="GO:0005524">
    <property type="term" value="F:ATP binding"/>
    <property type="evidence" value="ECO:0007669"/>
    <property type="project" value="UniProtKB-KW"/>
</dbReference>
<keyword evidence="3" id="KW-0597">Phosphoprotein</keyword>
<evidence type="ECO:0000259" key="11">
    <source>
        <dbReference type="PROSITE" id="PS50109"/>
    </source>
</evidence>
<feature type="coiled-coil region" evidence="9">
    <location>
        <begin position="293"/>
        <end position="331"/>
    </location>
</feature>
<gene>
    <name evidence="13" type="ORF">SAMN05660297_00835</name>
</gene>
<keyword evidence="6 13" id="KW-0418">Kinase</keyword>
<name>A0A1I0A1Q9_9FIRM</name>
<evidence type="ECO:0000256" key="1">
    <source>
        <dbReference type="ARBA" id="ARBA00000085"/>
    </source>
</evidence>
<dbReference type="SUPFAM" id="SSF53850">
    <property type="entry name" value="Periplasmic binding protein-like II"/>
    <property type="match status" value="1"/>
</dbReference>
<dbReference type="Pfam" id="PF13188">
    <property type="entry name" value="PAS_8"/>
    <property type="match status" value="1"/>
</dbReference>
<reference evidence="13 14" key="1">
    <citation type="submission" date="2016-10" db="EMBL/GenBank/DDBJ databases">
        <authorList>
            <person name="de Groot N.N."/>
        </authorList>
    </citation>
    <scope>NUCLEOTIDE SEQUENCE [LARGE SCALE GENOMIC DNA]</scope>
    <source>
        <strain evidence="13 14">DSM 18979</strain>
    </source>
</reference>
<comment type="catalytic activity">
    <reaction evidence="1">
        <text>ATP + protein L-histidine = ADP + protein N-phospho-L-histidine.</text>
        <dbReference type="EC" id="2.7.13.3"/>
    </reaction>
</comment>
<dbReference type="SMART" id="SM00388">
    <property type="entry name" value="HisKA"/>
    <property type="match status" value="1"/>
</dbReference>
<evidence type="ECO:0000256" key="2">
    <source>
        <dbReference type="ARBA" id="ARBA00012438"/>
    </source>
</evidence>
<keyword evidence="4" id="KW-0808">Transferase</keyword>
<dbReference type="PROSITE" id="PS50109">
    <property type="entry name" value="HIS_KIN"/>
    <property type="match status" value="1"/>
</dbReference>
<dbReference type="SUPFAM" id="SSF55785">
    <property type="entry name" value="PYP-like sensor domain (PAS domain)"/>
    <property type="match status" value="1"/>
</dbReference>
<dbReference type="InterPro" id="IPR035965">
    <property type="entry name" value="PAS-like_dom_sf"/>
</dbReference>